<keyword evidence="5" id="KW-0539">Nucleus</keyword>
<feature type="compositionally biased region" description="Polar residues" evidence="6">
    <location>
        <begin position="327"/>
        <end position="338"/>
    </location>
</feature>
<reference evidence="8" key="1">
    <citation type="submission" date="2021-08" db="EMBL/GenBank/DDBJ databases">
        <title>WGS assembly of Ceratopteris richardii.</title>
        <authorList>
            <person name="Marchant D.B."/>
            <person name="Chen G."/>
            <person name="Jenkins J."/>
            <person name="Shu S."/>
            <person name="Leebens-Mack J."/>
            <person name="Grimwood J."/>
            <person name="Schmutz J."/>
            <person name="Soltis P."/>
            <person name="Soltis D."/>
            <person name="Chen Z.-H."/>
        </authorList>
    </citation>
    <scope>NUCLEOTIDE SEQUENCE</scope>
    <source>
        <strain evidence="8">Whitten #5841</strain>
        <tissue evidence="8">Leaf</tissue>
    </source>
</reference>
<dbReference type="AlphaFoldDB" id="A0A8T2SS91"/>
<dbReference type="Gene3D" id="4.10.280.10">
    <property type="entry name" value="Helix-loop-helix DNA-binding domain"/>
    <property type="match status" value="1"/>
</dbReference>
<comment type="caution">
    <text evidence="8">The sequence shown here is derived from an EMBL/GenBank/DDBJ whole genome shotgun (WGS) entry which is preliminary data.</text>
</comment>
<protein>
    <recommendedName>
        <fullName evidence="7">BHLH domain-containing protein</fullName>
    </recommendedName>
</protein>
<evidence type="ECO:0000256" key="3">
    <source>
        <dbReference type="ARBA" id="ARBA00023125"/>
    </source>
</evidence>
<dbReference type="Proteomes" id="UP000825935">
    <property type="component" value="Chromosome 18"/>
</dbReference>
<dbReference type="GO" id="GO:0005634">
    <property type="term" value="C:nucleus"/>
    <property type="evidence" value="ECO:0007669"/>
    <property type="project" value="UniProtKB-SubCell"/>
</dbReference>
<feature type="region of interest" description="Disordered" evidence="6">
    <location>
        <begin position="242"/>
        <end position="265"/>
    </location>
</feature>
<feature type="compositionally biased region" description="Low complexity" evidence="6">
    <location>
        <begin position="352"/>
        <end position="368"/>
    </location>
</feature>
<dbReference type="InterPro" id="IPR036638">
    <property type="entry name" value="HLH_DNA-bd_sf"/>
</dbReference>
<evidence type="ECO:0000256" key="6">
    <source>
        <dbReference type="SAM" id="MobiDB-lite"/>
    </source>
</evidence>
<dbReference type="GO" id="GO:0046983">
    <property type="term" value="F:protein dimerization activity"/>
    <property type="evidence" value="ECO:0007669"/>
    <property type="project" value="InterPro"/>
</dbReference>
<dbReference type="InterPro" id="IPR045843">
    <property type="entry name" value="IND-like"/>
</dbReference>
<keyword evidence="2" id="KW-0805">Transcription regulation</keyword>
<dbReference type="GO" id="GO:0003677">
    <property type="term" value="F:DNA binding"/>
    <property type="evidence" value="ECO:0007669"/>
    <property type="project" value="UniProtKB-KW"/>
</dbReference>
<gene>
    <name evidence="8" type="ORF">KP509_18G086200</name>
</gene>
<dbReference type="InterPro" id="IPR011598">
    <property type="entry name" value="bHLH_dom"/>
</dbReference>
<evidence type="ECO:0000256" key="1">
    <source>
        <dbReference type="ARBA" id="ARBA00004123"/>
    </source>
</evidence>
<organism evidence="8 9">
    <name type="scientific">Ceratopteris richardii</name>
    <name type="common">Triangle waterfern</name>
    <dbReference type="NCBI Taxonomy" id="49495"/>
    <lineage>
        <taxon>Eukaryota</taxon>
        <taxon>Viridiplantae</taxon>
        <taxon>Streptophyta</taxon>
        <taxon>Embryophyta</taxon>
        <taxon>Tracheophyta</taxon>
        <taxon>Polypodiopsida</taxon>
        <taxon>Polypodiidae</taxon>
        <taxon>Polypodiales</taxon>
        <taxon>Pteridineae</taxon>
        <taxon>Pteridaceae</taxon>
        <taxon>Parkerioideae</taxon>
        <taxon>Ceratopteris</taxon>
    </lineage>
</organism>
<comment type="subcellular location">
    <subcellularLocation>
        <location evidence="1">Nucleus</location>
    </subcellularLocation>
</comment>
<dbReference type="PANTHER" id="PTHR45914:SF59">
    <property type="entry name" value="TRANSCRIPTION FACTOR BHLH83-LIKE"/>
    <property type="match status" value="1"/>
</dbReference>
<keyword evidence="9" id="KW-1185">Reference proteome</keyword>
<evidence type="ECO:0000313" key="8">
    <source>
        <dbReference type="EMBL" id="KAH7366574.1"/>
    </source>
</evidence>
<dbReference type="OrthoDB" id="1930898at2759"/>
<dbReference type="SMART" id="SM00353">
    <property type="entry name" value="HLH"/>
    <property type="match status" value="1"/>
</dbReference>
<feature type="compositionally biased region" description="Polar residues" evidence="6">
    <location>
        <begin position="244"/>
        <end position="261"/>
    </location>
</feature>
<sequence length="505" mass="54661">MIHSLLASPGAEFLPMVDSNFQVAACPWSFPGHGDFIAYHADAIFPDASLGHMSTSDLQALVHCGLLSCSSVQEGMDETQVYLPCSSTANPTLSTDSATGTSTLGIDHKISTFQTTRQLALKPNHMMLNLTNDSSRSQADGMFTRRRSWQEALSSPSMTNTALYDNYPTVVYSVNDTNASIASLAYPCTLLGNTRHSDEKEPLYPNINMDMIAHMTPTIDSKVHEEIYPKGKFQISSDHVALPTTDSSDQAGNSTTLNGSNRCHHDQGTPVAVNGAALYKAMNSHCNSIVSSEGDGRSDCHQKDSECSRQGSPPTSMTSCRKRAASIVQNPPSSASQSKRAHIQQYVKGGASSSISTTSTTTKSSKSSCRNPLGPALNTNGKPRAAQGSANDPQSVAARNRRERINARLKILQELVPNGSKVDLVTMLEKAINYVKYLQLQLRVLSNDDLWQASQDNLSEQVGGTEGRLDAEHSSRQNNVAFSDTSEAHYAYNNRNIMGDTVYNP</sequence>
<dbReference type="PROSITE" id="PS50888">
    <property type="entry name" value="BHLH"/>
    <property type="match status" value="1"/>
</dbReference>
<keyword evidence="3" id="KW-0238">DNA-binding</keyword>
<evidence type="ECO:0000256" key="5">
    <source>
        <dbReference type="ARBA" id="ARBA00023242"/>
    </source>
</evidence>
<evidence type="ECO:0000259" key="7">
    <source>
        <dbReference type="PROSITE" id="PS50888"/>
    </source>
</evidence>
<dbReference type="FunFam" id="4.10.280.10:FF:000046">
    <property type="entry name" value="Transcription factor bHLH83"/>
    <property type="match status" value="1"/>
</dbReference>
<accession>A0A8T2SS91</accession>
<keyword evidence="4" id="KW-0804">Transcription</keyword>
<name>A0A8T2SS91_CERRI</name>
<evidence type="ECO:0000256" key="4">
    <source>
        <dbReference type="ARBA" id="ARBA00023163"/>
    </source>
</evidence>
<evidence type="ECO:0000256" key="2">
    <source>
        <dbReference type="ARBA" id="ARBA00023015"/>
    </source>
</evidence>
<dbReference type="EMBL" id="CM035423">
    <property type="protein sequence ID" value="KAH7366574.1"/>
    <property type="molecule type" value="Genomic_DNA"/>
</dbReference>
<dbReference type="Pfam" id="PF00010">
    <property type="entry name" value="HLH"/>
    <property type="match status" value="1"/>
</dbReference>
<feature type="region of interest" description="Disordered" evidence="6">
    <location>
        <begin position="291"/>
        <end position="398"/>
    </location>
</feature>
<dbReference type="GO" id="GO:0003700">
    <property type="term" value="F:DNA-binding transcription factor activity"/>
    <property type="evidence" value="ECO:0007669"/>
    <property type="project" value="InterPro"/>
</dbReference>
<dbReference type="SUPFAM" id="SSF47459">
    <property type="entry name" value="HLH, helix-loop-helix DNA-binding domain"/>
    <property type="match status" value="1"/>
</dbReference>
<dbReference type="CDD" id="cd11454">
    <property type="entry name" value="bHLH_AtIND_like"/>
    <property type="match status" value="1"/>
</dbReference>
<proteinExistence type="predicted"/>
<dbReference type="GO" id="GO:0048766">
    <property type="term" value="P:root hair initiation"/>
    <property type="evidence" value="ECO:0007669"/>
    <property type="project" value="UniProtKB-ARBA"/>
</dbReference>
<evidence type="ECO:0000313" key="9">
    <source>
        <dbReference type="Proteomes" id="UP000825935"/>
    </source>
</evidence>
<feature type="domain" description="BHLH" evidence="7">
    <location>
        <begin position="389"/>
        <end position="438"/>
    </location>
</feature>
<feature type="compositionally biased region" description="Basic and acidic residues" evidence="6">
    <location>
        <begin position="294"/>
        <end position="307"/>
    </location>
</feature>
<feature type="compositionally biased region" description="Polar residues" evidence="6">
    <location>
        <begin position="308"/>
        <end position="319"/>
    </location>
</feature>
<dbReference type="PANTHER" id="PTHR45914">
    <property type="entry name" value="TRANSCRIPTION FACTOR HEC3-RELATED"/>
    <property type="match status" value="1"/>
</dbReference>